<protein>
    <submittedName>
        <fullName evidence="1">Uncharacterized protein</fullName>
    </submittedName>
</protein>
<evidence type="ECO:0000313" key="2">
    <source>
        <dbReference type="Proteomes" id="UP001341840"/>
    </source>
</evidence>
<dbReference type="Proteomes" id="UP001341840">
    <property type="component" value="Unassembled WGS sequence"/>
</dbReference>
<reference evidence="1 2" key="1">
    <citation type="journal article" date="2023" name="Plants (Basel)">
        <title>Bridging the Gap: Combining Genomics and Transcriptomics Approaches to Understand Stylosanthes scabra, an Orphan Legume from the Brazilian Caatinga.</title>
        <authorList>
            <person name="Ferreira-Neto J.R.C."/>
            <person name="da Silva M.D."/>
            <person name="Binneck E."/>
            <person name="de Melo N.F."/>
            <person name="da Silva R.H."/>
            <person name="de Melo A.L.T.M."/>
            <person name="Pandolfi V."/>
            <person name="Bustamante F.O."/>
            <person name="Brasileiro-Vidal A.C."/>
            <person name="Benko-Iseppon A.M."/>
        </authorList>
    </citation>
    <scope>NUCLEOTIDE SEQUENCE [LARGE SCALE GENOMIC DNA]</scope>
    <source>
        <tissue evidence="1">Leaves</tissue>
    </source>
</reference>
<keyword evidence="2" id="KW-1185">Reference proteome</keyword>
<dbReference type="EMBL" id="JASCZI010000321">
    <property type="protein sequence ID" value="MED6111036.1"/>
    <property type="molecule type" value="Genomic_DNA"/>
</dbReference>
<gene>
    <name evidence="1" type="ORF">PIB30_048677</name>
</gene>
<comment type="caution">
    <text evidence="1">The sequence shown here is derived from an EMBL/GenBank/DDBJ whole genome shotgun (WGS) entry which is preliminary data.</text>
</comment>
<organism evidence="1 2">
    <name type="scientific">Stylosanthes scabra</name>
    <dbReference type="NCBI Taxonomy" id="79078"/>
    <lineage>
        <taxon>Eukaryota</taxon>
        <taxon>Viridiplantae</taxon>
        <taxon>Streptophyta</taxon>
        <taxon>Embryophyta</taxon>
        <taxon>Tracheophyta</taxon>
        <taxon>Spermatophyta</taxon>
        <taxon>Magnoliopsida</taxon>
        <taxon>eudicotyledons</taxon>
        <taxon>Gunneridae</taxon>
        <taxon>Pentapetalae</taxon>
        <taxon>rosids</taxon>
        <taxon>fabids</taxon>
        <taxon>Fabales</taxon>
        <taxon>Fabaceae</taxon>
        <taxon>Papilionoideae</taxon>
        <taxon>50 kb inversion clade</taxon>
        <taxon>dalbergioids sensu lato</taxon>
        <taxon>Dalbergieae</taxon>
        <taxon>Pterocarpus clade</taxon>
        <taxon>Stylosanthes</taxon>
    </lineage>
</organism>
<sequence length="155" mass="17801">MKSYNSKWCHYNGAPNSMFSTIFNPNNVPKCVRLLTANTLTHSQCKFQFVHWRFHHIATDRSCSRTKGGVAEVFDRSRIPINQHQRRQQGAPTVTKKHDARQQHLPCASRLPCSVSMASSSSHLNRRRRLLPRTAVTAEKLYDSNSVHHLRHSLS</sequence>
<name>A0ABU6QHV0_9FABA</name>
<proteinExistence type="predicted"/>
<evidence type="ECO:0000313" key="1">
    <source>
        <dbReference type="EMBL" id="MED6111036.1"/>
    </source>
</evidence>
<accession>A0ABU6QHV0</accession>